<reference evidence="2 3" key="1">
    <citation type="journal article" date="2011" name="J. Bacteriol.">
        <title>Draft Genome Sequence of Turicibacter sanguinis PC909, Isolated from Human Feces.</title>
        <authorList>
            <person name="Cuiv P.O."/>
            <person name="Klaassens E.S."/>
            <person name="Durkin A.S."/>
            <person name="Harkins D.M."/>
            <person name="Foster L."/>
            <person name="McCorrison J."/>
            <person name="Torralba M."/>
            <person name="Nelson K.E."/>
            <person name="Morrison M."/>
        </authorList>
    </citation>
    <scope>NUCLEOTIDE SEQUENCE [LARGE SCALE GENOMIC DNA]</scope>
    <source>
        <strain evidence="2 3">PC909</strain>
    </source>
</reference>
<organism evidence="2 3">
    <name type="scientific">Turicibacter sanguinis PC909</name>
    <dbReference type="NCBI Taxonomy" id="702450"/>
    <lineage>
        <taxon>Bacteria</taxon>
        <taxon>Bacillati</taxon>
        <taxon>Bacillota</taxon>
        <taxon>Erysipelotrichia</taxon>
        <taxon>Erysipelotrichales</taxon>
        <taxon>Turicibacteraceae</taxon>
        <taxon>Turicibacter</taxon>
    </lineage>
</organism>
<evidence type="ECO:0000313" key="2">
    <source>
        <dbReference type="EMBL" id="EFF64552.1"/>
    </source>
</evidence>
<evidence type="ECO:0000256" key="1">
    <source>
        <dbReference type="SAM" id="Phobius"/>
    </source>
</evidence>
<accession>A0ABN0A4B6</accession>
<proteinExistence type="predicted"/>
<dbReference type="InterPro" id="IPR045798">
    <property type="entry name" value="TrbL_Firmicutes"/>
</dbReference>
<feature type="transmembrane region" description="Helical" evidence="1">
    <location>
        <begin position="244"/>
        <end position="265"/>
    </location>
</feature>
<protein>
    <submittedName>
        <fullName evidence="2">Anticodon nuclease activator family protein</fullName>
    </submittedName>
</protein>
<dbReference type="EMBL" id="ADMN01000035">
    <property type="protein sequence ID" value="EFF64552.1"/>
    <property type="molecule type" value="Genomic_DNA"/>
</dbReference>
<keyword evidence="3" id="KW-1185">Reference proteome</keyword>
<dbReference type="Proteomes" id="UP000002938">
    <property type="component" value="Unassembled WGS sequence"/>
</dbReference>
<name>A0ABN0A4B6_9FIRM</name>
<evidence type="ECO:0000313" key="3">
    <source>
        <dbReference type="Proteomes" id="UP000002938"/>
    </source>
</evidence>
<comment type="caution">
    <text evidence="2">The sequence shown here is derived from an EMBL/GenBank/DDBJ whole genome shotgun (WGS) entry which is preliminary data.</text>
</comment>
<feature type="transmembrane region" description="Helical" evidence="1">
    <location>
        <begin position="47"/>
        <end position="65"/>
    </location>
</feature>
<keyword evidence="1" id="KW-1133">Transmembrane helix</keyword>
<sequence length="272" mass="30135">MEDIIINWIQEIMDSVNSVGQSGMLSQSLSQFNPVIYGGVSSIAKNISTPIAFSILSLFIMMELFQLTQRNEMNSLMGIELPLKFAVKLAICYTFVNVSFDLLVSIFDIALSMIHQMSSFGNGSLEQIDLNAFRNELKTVGIFGQLGVMIQVFLIWFVTKISILFATLLIIIRMLELYIYLAIAPIPLATLPHNEMSGIAKGFLKSFTAVCIQGIVMYLMLMMFNMLLGSIDGLGQGSGVYYRLWSYLGYSILLGFSLSGASRIAKSICNAM</sequence>
<keyword evidence="1" id="KW-0472">Membrane</keyword>
<feature type="transmembrane region" description="Helical" evidence="1">
    <location>
        <begin position="85"/>
        <end position="111"/>
    </location>
</feature>
<dbReference type="RefSeq" id="WP_006783886.1">
    <property type="nucleotide sequence ID" value="NZ_ADMN01000035.1"/>
</dbReference>
<gene>
    <name evidence="2" type="ORF">CUW_2513</name>
</gene>
<dbReference type="Pfam" id="PF19478">
    <property type="entry name" value="TrbL_2"/>
    <property type="match status" value="1"/>
</dbReference>
<feature type="transmembrane region" description="Helical" evidence="1">
    <location>
        <begin position="203"/>
        <end position="224"/>
    </location>
</feature>
<keyword evidence="1" id="KW-0812">Transmembrane</keyword>